<dbReference type="InterPro" id="IPR025436">
    <property type="entry name" value="DUF4179"/>
</dbReference>
<name>A0A4P6LZQ7_9FIRM</name>
<dbReference type="Proteomes" id="UP000289794">
    <property type="component" value="Chromosome"/>
</dbReference>
<dbReference type="Pfam" id="PF13786">
    <property type="entry name" value="DUF4179"/>
    <property type="match status" value="1"/>
</dbReference>
<dbReference type="EMBL" id="CP035945">
    <property type="protein sequence ID" value="QBE96613.1"/>
    <property type="molecule type" value="Genomic_DNA"/>
</dbReference>
<reference evidence="4 5" key="1">
    <citation type="submission" date="2019-01" db="EMBL/GenBank/DDBJ databases">
        <title>PMF-metabolizing Aryl O-demethylase.</title>
        <authorList>
            <person name="Kim M."/>
        </authorList>
    </citation>
    <scope>NUCLEOTIDE SEQUENCE [LARGE SCALE GENOMIC DNA]</scope>
    <source>
        <strain evidence="4 5">PMF1</strain>
    </source>
</reference>
<organism evidence="4 5">
    <name type="scientific">Blautia producta</name>
    <dbReference type="NCBI Taxonomy" id="33035"/>
    <lineage>
        <taxon>Bacteria</taxon>
        <taxon>Bacillati</taxon>
        <taxon>Bacillota</taxon>
        <taxon>Clostridia</taxon>
        <taxon>Lachnospirales</taxon>
        <taxon>Lachnospiraceae</taxon>
        <taxon>Blautia</taxon>
    </lineage>
</organism>
<evidence type="ECO:0000259" key="3">
    <source>
        <dbReference type="Pfam" id="PF13786"/>
    </source>
</evidence>
<protein>
    <recommendedName>
        <fullName evidence="3">DUF4179 domain-containing protein</fullName>
    </recommendedName>
</protein>
<keyword evidence="2" id="KW-0812">Transmembrane</keyword>
<keyword evidence="2" id="KW-0472">Membrane</keyword>
<dbReference type="RefSeq" id="WP_130180710.1">
    <property type="nucleotide sequence ID" value="NZ_CP035945.1"/>
</dbReference>
<dbReference type="KEGG" id="bpro:PMF13cell1_02160"/>
<proteinExistence type="predicted"/>
<evidence type="ECO:0000313" key="4">
    <source>
        <dbReference type="EMBL" id="QBE96613.1"/>
    </source>
</evidence>
<feature type="domain" description="DUF4179" evidence="3">
    <location>
        <begin position="62"/>
        <end position="188"/>
    </location>
</feature>
<evidence type="ECO:0000313" key="5">
    <source>
        <dbReference type="Proteomes" id="UP000289794"/>
    </source>
</evidence>
<gene>
    <name evidence="4" type="ORF">PMF13cell1_02160</name>
</gene>
<keyword evidence="2" id="KW-1133">Transmembrane helix</keyword>
<dbReference type="AlphaFoldDB" id="A0A4P6LZQ7"/>
<feature type="compositionally biased region" description="Low complexity" evidence="1">
    <location>
        <begin position="125"/>
        <end position="153"/>
    </location>
</feature>
<feature type="transmembrane region" description="Helical" evidence="2">
    <location>
        <begin position="63"/>
        <end position="80"/>
    </location>
</feature>
<dbReference type="Gene3D" id="2.60.40.1630">
    <property type="entry name" value="bacillus anthracis domain"/>
    <property type="match status" value="1"/>
</dbReference>
<accession>A0A4P6LZQ7</accession>
<evidence type="ECO:0000256" key="1">
    <source>
        <dbReference type="SAM" id="MobiDB-lite"/>
    </source>
</evidence>
<sequence length="478" mass="52999">MLEQGKWGQGAPKPSEEFHNRFEESLKLIEKKAENAGEKASAGAEIIRMDRKEKRRTGRLKKAAVGCTAAAAAMAVFIGACYQNPVWASNLPLIGHIFERMEGQLAFGENYKDYAEPLDKEAAENQESGGQESGQENSGQESSDQGSSDQDGSAGKGAFTRTVDGTTVTMSESYCSGSALYLSLMIESEEPFQDTRLDGNGQPSISLRTKENYSFNPQEQNDLVYLEGEFLDENTYAGVMRIDLNMKNTDASELEKKQAEAEANGEEFIVDAEVLDQYSTKLEIPEQFTLNLDISQIIGDLANPDTFSTGYTAEELEAMSDEEWNRVMTEAENEGGWNSFPNSHENWWMEGSWQFELDITADPSKTQTAEVNQMNEAGAGIANVVKTPFEITVNELYDDETKGADYFPVILDAQGKVMDVTAGSVNTVSVKNHDTSTVYVYLCDYDEYMDELKGRKQEDGFKGLMDEKAKFAAEVHFD</sequence>
<feature type="region of interest" description="Disordered" evidence="1">
    <location>
        <begin position="121"/>
        <end position="160"/>
    </location>
</feature>
<evidence type="ECO:0000256" key="2">
    <source>
        <dbReference type="SAM" id="Phobius"/>
    </source>
</evidence>